<sequence>MTSISTAVKIVDETVPWGPKVLVWRPRSFGRPPTSWTDVIKRVAEPLDRSGTRPWYLELPTKYLCPVRSSGTSRLNSFSACTKLKFDRALSTVPISAKYQLDALDSVDRRARRRIGDLANKKLQFRTSSQGCLPFGILYFGESAQKL</sequence>
<evidence type="ECO:0000313" key="1">
    <source>
        <dbReference type="EMBL" id="CAH2269998.1"/>
    </source>
</evidence>
<evidence type="ECO:0000313" key="2">
    <source>
        <dbReference type="Proteomes" id="UP000838756"/>
    </source>
</evidence>
<dbReference type="OrthoDB" id="7480422at2759"/>
<accession>A0A8S4SJ06</accession>
<comment type="caution">
    <text evidence="1">The sequence shown here is derived from an EMBL/GenBank/DDBJ whole genome shotgun (WGS) entry which is preliminary data.</text>
</comment>
<gene>
    <name evidence="1" type="primary">jg6473</name>
    <name evidence="1" type="ORF">PAEG_LOCUS27924</name>
</gene>
<dbReference type="EMBL" id="CAKXAJ010026559">
    <property type="protein sequence ID" value="CAH2269998.1"/>
    <property type="molecule type" value="Genomic_DNA"/>
</dbReference>
<reference evidence="1" key="1">
    <citation type="submission" date="2022-03" db="EMBL/GenBank/DDBJ databases">
        <authorList>
            <person name="Lindestad O."/>
        </authorList>
    </citation>
    <scope>NUCLEOTIDE SEQUENCE</scope>
</reference>
<organism evidence="1 2">
    <name type="scientific">Pararge aegeria aegeria</name>
    <dbReference type="NCBI Taxonomy" id="348720"/>
    <lineage>
        <taxon>Eukaryota</taxon>
        <taxon>Metazoa</taxon>
        <taxon>Ecdysozoa</taxon>
        <taxon>Arthropoda</taxon>
        <taxon>Hexapoda</taxon>
        <taxon>Insecta</taxon>
        <taxon>Pterygota</taxon>
        <taxon>Neoptera</taxon>
        <taxon>Endopterygota</taxon>
        <taxon>Lepidoptera</taxon>
        <taxon>Glossata</taxon>
        <taxon>Ditrysia</taxon>
        <taxon>Papilionoidea</taxon>
        <taxon>Nymphalidae</taxon>
        <taxon>Satyrinae</taxon>
        <taxon>Satyrini</taxon>
        <taxon>Parargina</taxon>
        <taxon>Pararge</taxon>
    </lineage>
</organism>
<proteinExistence type="predicted"/>
<dbReference type="Proteomes" id="UP000838756">
    <property type="component" value="Unassembled WGS sequence"/>
</dbReference>
<protein>
    <submittedName>
        <fullName evidence="1">Jg6473 protein</fullName>
    </submittedName>
</protein>
<name>A0A8S4SJ06_9NEOP</name>
<keyword evidence="2" id="KW-1185">Reference proteome</keyword>
<dbReference type="AlphaFoldDB" id="A0A8S4SJ06"/>